<dbReference type="PANTHER" id="PTHR32309">
    <property type="entry name" value="TYROSINE-PROTEIN KINASE"/>
    <property type="match status" value="1"/>
</dbReference>
<dbReference type="InterPro" id="IPR025669">
    <property type="entry name" value="AAA_dom"/>
</dbReference>
<dbReference type="CDD" id="cd05387">
    <property type="entry name" value="BY-kinase"/>
    <property type="match status" value="1"/>
</dbReference>
<keyword evidence="12 19" id="KW-0829">Tyrosine-protein kinase</keyword>
<dbReference type="InterPro" id="IPR027417">
    <property type="entry name" value="P-loop_NTPase"/>
</dbReference>
<dbReference type="RefSeq" id="WP_021031929.1">
    <property type="nucleotide sequence ID" value="NZ_AFNV02000035.1"/>
</dbReference>
<dbReference type="InterPro" id="IPR032807">
    <property type="entry name" value="GNVR"/>
</dbReference>
<name>U2EGN2_9GAMM</name>
<sequence length="737" mass="81137">MATADAQDASQRKDDDEKEIDLREYIGIVLDGWPWIAAFAVLGLLIATYFAWKTPPVYQATSLMRVEQSQNMAPQAFMEQQIAGASSNLKAVSAEAAVIRSRSVVGDAVDDLHLRVRAAPDYVPVIGEPIARFVTANFKRGFDIPFATGYAWGNESVNVTRIEMPEAVNSASFQLVANGDDQFTLYNTEGERVLQGQVGTTASGQAPGVGPVKIFVETLQARAGTHFTVSYVPRPAAIGSLQSKLTIVEQPQGSGLLNLTLLGGSPAEAERQLDAVMTSYIQQNVEKQSEQAQRRLDFLKHQLPELKEERDIAENKLREYQTESGTLDLSAEANSVFQRLTNIDQQIAQTELQRQELLQEYTQQAPQVQAANEKRASLVRQRNELQEQLKTLPQAESKLLQFRRDVEVNNQLYTQLLNTSQGLEITKAGITGVSHIVDSAYASAGKIAPNRGSWLLIGVLAGTIIAVLLVLMRALLRVTVDDPNEVESKFGLPLYATVPFSAWEMTGKKRKREMNLLAVNRPDDPTVESIRSLRTSLQFAMIEGDTKYIAITGPTPGCGKSFIAANTAALIAQTGSRVLLVDADLRRGQLFRAFGLEQGPGFSEVLSGDASVETAVQASGVENLDVLTTGKRPPNPAELLISRRFNQMKAGLESRYDYVLYDLPPILNVTDASIVANNVAATFLVVRSEHSTGHEVDQAIRRMNRDDLKLTGAIFNGLRVDRRRYGYGKYGYYAYKY</sequence>
<keyword evidence="6 15" id="KW-0812">Transmembrane</keyword>
<reference evidence="19 20" key="2">
    <citation type="journal article" date="2013" name="PLoS ONE">
        <title>INDIGO - INtegrated Data Warehouse of MIcrobial GenOmes with Examples from the Red Sea Extremophiles.</title>
        <authorList>
            <person name="Alam I."/>
            <person name="Antunes A."/>
            <person name="Kamau A.A."/>
            <person name="Ba Alawi W."/>
            <person name="Kalkatawi M."/>
            <person name="Stingl U."/>
            <person name="Bajic V.B."/>
        </authorList>
    </citation>
    <scope>NUCLEOTIDE SEQUENCE [LARGE SCALE GENOMIC DNA]</scope>
    <source>
        <strain evidence="19 20">E1L3A</strain>
    </source>
</reference>
<evidence type="ECO:0000256" key="7">
    <source>
        <dbReference type="ARBA" id="ARBA00022741"/>
    </source>
</evidence>
<feature type="domain" description="AAA" evidence="17">
    <location>
        <begin position="547"/>
        <end position="674"/>
    </location>
</feature>
<comment type="caution">
    <text evidence="19">The sequence shown here is derived from an EMBL/GenBank/DDBJ whole genome shotgun (WGS) entry which is preliminary data.</text>
</comment>
<dbReference type="eggNOG" id="COG0489">
    <property type="taxonomic scope" value="Bacteria"/>
</dbReference>
<dbReference type="SUPFAM" id="SSF52540">
    <property type="entry name" value="P-loop containing nucleoside triphosphate hydrolases"/>
    <property type="match status" value="1"/>
</dbReference>
<dbReference type="GO" id="GO:0042802">
    <property type="term" value="F:identical protein binding"/>
    <property type="evidence" value="ECO:0007669"/>
    <property type="project" value="UniProtKB-ARBA"/>
</dbReference>
<evidence type="ECO:0000256" key="4">
    <source>
        <dbReference type="ARBA" id="ARBA00022519"/>
    </source>
</evidence>
<dbReference type="GO" id="GO:0004713">
    <property type="term" value="F:protein tyrosine kinase activity"/>
    <property type="evidence" value="ECO:0007669"/>
    <property type="project" value="UniProtKB-KW"/>
</dbReference>
<keyword evidence="7" id="KW-0547">Nucleotide-binding</keyword>
<proteinExistence type="inferred from homology"/>
<feature type="transmembrane region" description="Helical" evidence="15">
    <location>
        <begin position="454"/>
        <end position="476"/>
    </location>
</feature>
<dbReference type="GO" id="GO:0034597">
    <property type="term" value="F:phosphatidylinositol-4,5-bisphosphate 4-phosphatase activity"/>
    <property type="evidence" value="ECO:0007669"/>
    <property type="project" value="UniProtKB-EC"/>
</dbReference>
<dbReference type="PANTHER" id="PTHR32309:SF32">
    <property type="entry name" value="TYROSINE-PROTEIN KINASE ETK-RELATED"/>
    <property type="match status" value="1"/>
</dbReference>
<feature type="domain" description="Polysaccharide chain length determinant N-terminal" evidence="16">
    <location>
        <begin position="19"/>
        <end position="112"/>
    </location>
</feature>
<evidence type="ECO:0000256" key="12">
    <source>
        <dbReference type="ARBA" id="ARBA00023137"/>
    </source>
</evidence>
<keyword evidence="8 19" id="KW-0418">Kinase</keyword>
<dbReference type="EMBL" id="AFNV02000035">
    <property type="protein sequence ID" value="ERJ17547.1"/>
    <property type="molecule type" value="Genomic_DNA"/>
</dbReference>
<dbReference type="Pfam" id="PF13614">
    <property type="entry name" value="AAA_31"/>
    <property type="match status" value="1"/>
</dbReference>
<evidence type="ECO:0000259" key="17">
    <source>
        <dbReference type="Pfam" id="PF13614"/>
    </source>
</evidence>
<dbReference type="Pfam" id="PF13807">
    <property type="entry name" value="GNVR"/>
    <property type="match status" value="1"/>
</dbReference>
<evidence type="ECO:0000256" key="8">
    <source>
        <dbReference type="ARBA" id="ARBA00022777"/>
    </source>
</evidence>
<evidence type="ECO:0000256" key="13">
    <source>
        <dbReference type="ARBA" id="ARBA00053015"/>
    </source>
</evidence>
<evidence type="ECO:0000256" key="10">
    <source>
        <dbReference type="ARBA" id="ARBA00022989"/>
    </source>
</evidence>
<evidence type="ECO:0000259" key="18">
    <source>
        <dbReference type="Pfam" id="PF13807"/>
    </source>
</evidence>
<keyword evidence="20" id="KW-1185">Reference proteome</keyword>
<evidence type="ECO:0000256" key="6">
    <source>
        <dbReference type="ARBA" id="ARBA00022692"/>
    </source>
</evidence>
<dbReference type="FunFam" id="3.40.50.300:FF:000527">
    <property type="entry name" value="Tyrosine-protein kinase etk"/>
    <property type="match status" value="1"/>
</dbReference>
<evidence type="ECO:0000259" key="16">
    <source>
        <dbReference type="Pfam" id="PF02706"/>
    </source>
</evidence>
<dbReference type="EC" id="3.1.3.78" evidence="19"/>
<evidence type="ECO:0000256" key="1">
    <source>
        <dbReference type="ARBA" id="ARBA00004429"/>
    </source>
</evidence>
<keyword evidence="9" id="KW-0067">ATP-binding</keyword>
<dbReference type="InterPro" id="IPR005702">
    <property type="entry name" value="Wzc-like_C"/>
</dbReference>
<dbReference type="GO" id="GO:0005886">
    <property type="term" value="C:plasma membrane"/>
    <property type="evidence" value="ECO:0007669"/>
    <property type="project" value="UniProtKB-SubCell"/>
</dbReference>
<evidence type="ECO:0000256" key="15">
    <source>
        <dbReference type="SAM" id="Phobius"/>
    </source>
</evidence>
<evidence type="ECO:0000256" key="14">
    <source>
        <dbReference type="SAM" id="Coils"/>
    </source>
</evidence>
<keyword evidence="4" id="KW-0997">Cell inner membrane</keyword>
<reference evidence="19 20" key="1">
    <citation type="journal article" date="2011" name="J. Bacteriol.">
        <title>Genome sequence of Salinisphaera shabanensis, a gammaproteobacterium from the harsh, variable environment of the brine-seawater interface of the Shaban Deep in the Red Sea.</title>
        <authorList>
            <person name="Antunes A."/>
            <person name="Alam I."/>
            <person name="Bajic V.B."/>
            <person name="Stingl U."/>
        </authorList>
    </citation>
    <scope>NUCLEOTIDE SEQUENCE [LARGE SCALE GENOMIC DNA]</scope>
    <source>
        <strain evidence="19 20">E1L3A</strain>
    </source>
</reference>
<dbReference type="InterPro" id="IPR050445">
    <property type="entry name" value="Bact_polysacc_biosynth/exp"/>
</dbReference>
<evidence type="ECO:0000313" key="19">
    <source>
        <dbReference type="EMBL" id="ERJ17547.1"/>
    </source>
</evidence>
<keyword evidence="10 15" id="KW-1133">Transmembrane helix</keyword>
<evidence type="ECO:0000256" key="5">
    <source>
        <dbReference type="ARBA" id="ARBA00022679"/>
    </source>
</evidence>
<evidence type="ECO:0000313" key="20">
    <source>
        <dbReference type="Proteomes" id="UP000006242"/>
    </source>
</evidence>
<feature type="transmembrane region" description="Helical" evidence="15">
    <location>
        <begin position="32"/>
        <end position="52"/>
    </location>
</feature>
<keyword evidence="5" id="KW-0808">Transferase</keyword>
<dbReference type="Pfam" id="PF02706">
    <property type="entry name" value="Wzz"/>
    <property type="match status" value="1"/>
</dbReference>
<keyword evidence="3" id="KW-1003">Cell membrane</keyword>
<keyword evidence="11 15" id="KW-0472">Membrane</keyword>
<comment type="similarity">
    <text evidence="2">Belongs to the etk/wzc family.</text>
</comment>
<dbReference type="InterPro" id="IPR003856">
    <property type="entry name" value="LPS_length_determ_N"/>
</dbReference>
<keyword evidence="14" id="KW-0175">Coiled coil</keyword>
<gene>
    <name evidence="19" type="primary">wzc</name>
    <name evidence="19" type="ORF">SSPSH_003652</name>
</gene>
<protein>
    <submittedName>
        <fullName evidence="19">Protein-tyrosine kinase chainlength regulator in capsular polysaccharide biosynthesi</fullName>
        <ecNumber evidence="19">3.1.3.78</ecNumber>
    </submittedName>
</protein>
<dbReference type="Proteomes" id="UP000006242">
    <property type="component" value="Unassembled WGS sequence"/>
</dbReference>
<comment type="subcellular location">
    <subcellularLocation>
        <location evidence="1">Cell inner membrane</location>
        <topology evidence="1">Multi-pass membrane protein</topology>
    </subcellularLocation>
</comment>
<dbReference type="GO" id="GO:0005524">
    <property type="term" value="F:ATP binding"/>
    <property type="evidence" value="ECO:0007669"/>
    <property type="project" value="UniProtKB-KW"/>
</dbReference>
<organism evidence="19 20">
    <name type="scientific">Salinisphaera shabanensis E1L3A</name>
    <dbReference type="NCBI Taxonomy" id="1033802"/>
    <lineage>
        <taxon>Bacteria</taxon>
        <taxon>Pseudomonadati</taxon>
        <taxon>Pseudomonadota</taxon>
        <taxon>Gammaproteobacteria</taxon>
        <taxon>Salinisphaerales</taxon>
        <taxon>Salinisphaeraceae</taxon>
        <taxon>Salinisphaera</taxon>
    </lineage>
</organism>
<accession>U2EGN2</accession>
<comment type="catalytic activity">
    <reaction evidence="13">
        <text>L-tyrosyl-[protein] + ATP = O-phospho-L-tyrosyl-[protein] + ADP + H(+)</text>
        <dbReference type="Rhea" id="RHEA:10596"/>
        <dbReference type="Rhea" id="RHEA-COMP:10136"/>
        <dbReference type="Rhea" id="RHEA-COMP:20101"/>
        <dbReference type="ChEBI" id="CHEBI:15378"/>
        <dbReference type="ChEBI" id="CHEBI:30616"/>
        <dbReference type="ChEBI" id="CHEBI:46858"/>
        <dbReference type="ChEBI" id="CHEBI:61978"/>
        <dbReference type="ChEBI" id="CHEBI:456216"/>
    </reaction>
</comment>
<evidence type="ECO:0000256" key="2">
    <source>
        <dbReference type="ARBA" id="ARBA00008883"/>
    </source>
</evidence>
<evidence type="ECO:0000256" key="11">
    <source>
        <dbReference type="ARBA" id="ARBA00023136"/>
    </source>
</evidence>
<feature type="domain" description="Tyrosine-protein kinase G-rich" evidence="18">
    <location>
        <begin position="396"/>
        <end position="474"/>
    </location>
</feature>
<feature type="coiled-coil region" evidence="14">
    <location>
        <begin position="282"/>
        <end position="398"/>
    </location>
</feature>
<dbReference type="eggNOG" id="COG3206">
    <property type="taxonomic scope" value="Bacteria"/>
</dbReference>
<dbReference type="Gene3D" id="3.40.50.300">
    <property type="entry name" value="P-loop containing nucleotide triphosphate hydrolases"/>
    <property type="match status" value="1"/>
</dbReference>
<evidence type="ECO:0000256" key="3">
    <source>
        <dbReference type="ARBA" id="ARBA00022475"/>
    </source>
</evidence>
<dbReference type="NCBIfam" id="TIGR01007">
    <property type="entry name" value="eps_fam"/>
    <property type="match status" value="1"/>
</dbReference>
<dbReference type="AlphaFoldDB" id="U2EGN2"/>
<dbReference type="OrthoDB" id="9775724at2"/>
<keyword evidence="19" id="KW-0378">Hydrolase</keyword>
<dbReference type="Pfam" id="PF23607">
    <property type="entry name" value="WZC_N"/>
    <property type="match status" value="1"/>
</dbReference>
<evidence type="ECO:0000256" key="9">
    <source>
        <dbReference type="ARBA" id="ARBA00022840"/>
    </source>
</evidence>
<dbReference type="STRING" id="1033802.SSPSH_003652"/>